<dbReference type="AlphaFoldDB" id="A0A6J1D5Q9"/>
<evidence type="ECO:0000313" key="3">
    <source>
        <dbReference type="Proteomes" id="UP000504603"/>
    </source>
</evidence>
<evidence type="ECO:0000256" key="1">
    <source>
        <dbReference type="ARBA" id="ARBA00009861"/>
    </source>
</evidence>
<dbReference type="InterPro" id="IPR023213">
    <property type="entry name" value="CAT-like_dom_sf"/>
</dbReference>
<accession>A0A6J1D5Q9</accession>
<organism evidence="3 4">
    <name type="scientific">Momordica charantia</name>
    <name type="common">Bitter gourd</name>
    <name type="synonym">Balsam pear</name>
    <dbReference type="NCBI Taxonomy" id="3673"/>
    <lineage>
        <taxon>Eukaryota</taxon>
        <taxon>Viridiplantae</taxon>
        <taxon>Streptophyta</taxon>
        <taxon>Embryophyta</taxon>
        <taxon>Tracheophyta</taxon>
        <taxon>Spermatophyta</taxon>
        <taxon>Magnoliopsida</taxon>
        <taxon>eudicotyledons</taxon>
        <taxon>Gunneridae</taxon>
        <taxon>Pentapetalae</taxon>
        <taxon>rosids</taxon>
        <taxon>fabids</taxon>
        <taxon>Cucurbitales</taxon>
        <taxon>Cucurbitaceae</taxon>
        <taxon>Momordiceae</taxon>
        <taxon>Momordica</taxon>
    </lineage>
</organism>
<name>A0A6J1D5Q9_MOMCH</name>
<dbReference type="PANTHER" id="PTHR31147">
    <property type="entry name" value="ACYL TRANSFERASE 4"/>
    <property type="match status" value="1"/>
</dbReference>
<dbReference type="OrthoDB" id="1483986at2759"/>
<dbReference type="GeneID" id="111017183"/>
<comment type="similarity">
    <text evidence="1">Belongs to the plant acyltransferase family.</text>
</comment>
<proteinExistence type="inferred from homology"/>
<protein>
    <submittedName>
        <fullName evidence="4">Benzyl alcohol O-benzoyltransferase-like</fullName>
    </submittedName>
</protein>
<evidence type="ECO:0000313" key="4">
    <source>
        <dbReference type="RefSeq" id="XP_022148551.1"/>
    </source>
</evidence>
<dbReference type="PANTHER" id="PTHR31147:SF66">
    <property type="entry name" value="OS05G0315700 PROTEIN"/>
    <property type="match status" value="1"/>
</dbReference>
<dbReference type="InterPro" id="IPR050898">
    <property type="entry name" value="Plant_acyltransferase"/>
</dbReference>
<reference evidence="4" key="1">
    <citation type="submission" date="2025-08" db="UniProtKB">
        <authorList>
            <consortium name="RefSeq"/>
        </authorList>
    </citation>
    <scope>IDENTIFICATION</scope>
    <source>
        <strain evidence="4">OHB3-1</strain>
    </source>
</reference>
<dbReference type="Pfam" id="PF02458">
    <property type="entry name" value="Transferase"/>
    <property type="match status" value="1"/>
</dbReference>
<dbReference type="GO" id="GO:0016740">
    <property type="term" value="F:transferase activity"/>
    <property type="evidence" value="ECO:0007669"/>
    <property type="project" value="UniProtKB-KW"/>
</dbReference>
<gene>
    <name evidence="4" type="primary">LOC111017183</name>
</gene>
<evidence type="ECO:0000256" key="2">
    <source>
        <dbReference type="ARBA" id="ARBA00022679"/>
    </source>
</evidence>
<keyword evidence="2" id="KW-0808">Transferase</keyword>
<dbReference type="Proteomes" id="UP000504603">
    <property type="component" value="Unplaced"/>
</dbReference>
<dbReference type="KEGG" id="mcha:111017183"/>
<dbReference type="RefSeq" id="XP_022148551.1">
    <property type="nucleotide sequence ID" value="XM_022292859.1"/>
</dbReference>
<sequence length="463" mass="51153">MAISSTSTLVFKVQRCKPELVVPAKPTPYGYKQLSDIDDQESLRFQLPLIHFYQHNPIMEGRDPVKVLKQAIAETLVFYYPFAGRLGEGPGRKLFVECTGEGILFIEADADVTLKHFDDALHPPFPCMDELLYDVPNSNEILNCPLLLIQVTRLKCGGFTFAIRLNHTTSDGFGFVQFITAIAEMARGAPTPSVLPVWQRSLLNASDPPMFTCFHHEYNPVGDIKGTTISLNDMVHVSFFFGPSEISTIRKTLPTHLRHCSTFELLSAFVWRLRTTALQFSPKKEVRFLCVVNLRLGFNSLPSGYYGNALAFPAALTTAGKLCQNPLGYAVELIKKVKTQVTEEYVKSVADLMIIKGRPHFTAVGSYVVSDLTKIGLEEVDFGWGNPIYGGPATGGAGVIPGLKSFFISFKNKKGEKGIVVPLCLPATAMERFVVELEDVLLKAKQLLCETQNHNGTTIPSAL</sequence>
<keyword evidence="3" id="KW-1185">Reference proteome</keyword>
<dbReference type="Gene3D" id="3.30.559.10">
    <property type="entry name" value="Chloramphenicol acetyltransferase-like domain"/>
    <property type="match status" value="2"/>
</dbReference>